<reference evidence="1 2" key="2">
    <citation type="journal article" date="2018" name="New Phytol.">
        <title>High intraspecific genome diversity in the model arbuscular mycorrhizal symbiont Rhizophagus irregularis.</title>
        <authorList>
            <person name="Chen E.C.H."/>
            <person name="Morin E."/>
            <person name="Beaudet D."/>
            <person name="Noel J."/>
            <person name="Yildirir G."/>
            <person name="Ndikumana S."/>
            <person name="Charron P."/>
            <person name="St-Onge C."/>
            <person name="Giorgi J."/>
            <person name="Kruger M."/>
            <person name="Marton T."/>
            <person name="Ropars J."/>
            <person name="Grigoriev I.V."/>
            <person name="Hainaut M."/>
            <person name="Henrissat B."/>
            <person name="Roux C."/>
            <person name="Martin F."/>
            <person name="Corradi N."/>
        </authorList>
    </citation>
    <scope>NUCLEOTIDE SEQUENCE [LARGE SCALE GENOMIC DNA]</scope>
    <source>
        <strain evidence="1 2">DAOM 197198</strain>
    </source>
</reference>
<dbReference type="VEuPathDB" id="FungiDB:RhiirFUN_022214"/>
<evidence type="ECO:0000313" key="1">
    <source>
        <dbReference type="EMBL" id="POG62815.1"/>
    </source>
</evidence>
<accession>A0A2P4PBS4</accession>
<name>A0A2P4PBS4_RHIID</name>
<reference evidence="1 2" key="1">
    <citation type="journal article" date="2013" name="Proc. Natl. Acad. Sci. U.S.A.">
        <title>Genome of an arbuscular mycorrhizal fungus provides insight into the oldest plant symbiosis.</title>
        <authorList>
            <person name="Tisserant E."/>
            <person name="Malbreil M."/>
            <person name="Kuo A."/>
            <person name="Kohler A."/>
            <person name="Symeonidi A."/>
            <person name="Balestrini R."/>
            <person name="Charron P."/>
            <person name="Duensing N."/>
            <person name="Frei Dit Frey N."/>
            <person name="Gianinazzi-Pearson V."/>
            <person name="Gilbert L.B."/>
            <person name="Handa Y."/>
            <person name="Herr J.R."/>
            <person name="Hijri M."/>
            <person name="Koul R."/>
            <person name="Kawaguchi M."/>
            <person name="Krajinski F."/>
            <person name="Lammers P.J."/>
            <person name="Masclaux F.G."/>
            <person name="Murat C."/>
            <person name="Morin E."/>
            <person name="Ndikumana S."/>
            <person name="Pagni M."/>
            <person name="Petitpierre D."/>
            <person name="Requena N."/>
            <person name="Rosikiewicz P."/>
            <person name="Riley R."/>
            <person name="Saito K."/>
            <person name="San Clemente H."/>
            <person name="Shapiro H."/>
            <person name="van Tuinen D."/>
            <person name="Becard G."/>
            <person name="Bonfante P."/>
            <person name="Paszkowski U."/>
            <person name="Shachar-Hill Y.Y."/>
            <person name="Tuskan G.A."/>
            <person name="Young P.W."/>
            <person name="Sanders I.R."/>
            <person name="Henrissat B."/>
            <person name="Rensing S.A."/>
            <person name="Grigoriev I.V."/>
            <person name="Corradi N."/>
            <person name="Roux C."/>
            <person name="Martin F."/>
        </authorList>
    </citation>
    <scope>NUCLEOTIDE SEQUENCE [LARGE SCALE GENOMIC DNA]</scope>
    <source>
        <strain evidence="1 2">DAOM 197198</strain>
    </source>
</reference>
<dbReference type="Proteomes" id="UP000018888">
    <property type="component" value="Unassembled WGS sequence"/>
</dbReference>
<organism evidence="1 2">
    <name type="scientific">Rhizophagus irregularis (strain DAOM 181602 / DAOM 197198 / MUCL 43194)</name>
    <name type="common">Arbuscular mycorrhizal fungus</name>
    <name type="synonym">Glomus intraradices</name>
    <dbReference type="NCBI Taxonomy" id="747089"/>
    <lineage>
        <taxon>Eukaryota</taxon>
        <taxon>Fungi</taxon>
        <taxon>Fungi incertae sedis</taxon>
        <taxon>Mucoromycota</taxon>
        <taxon>Glomeromycotina</taxon>
        <taxon>Glomeromycetes</taxon>
        <taxon>Glomerales</taxon>
        <taxon>Glomeraceae</taxon>
        <taxon>Rhizophagus</taxon>
    </lineage>
</organism>
<dbReference type="AlphaFoldDB" id="A0A2P4PBS4"/>
<evidence type="ECO:0000313" key="2">
    <source>
        <dbReference type="Proteomes" id="UP000018888"/>
    </source>
</evidence>
<sequence length="180" mass="21049">MKRLSWISSLDKDSSSSTIQNLNKCNTVHGTRILFTNYPNLNNHSSSSKIQQVDEEFFIVNKFNYKNIVCKLSAPNLNKILYRQQQFNNLTKNSSSSAILTSRSSSTNFLLFSRSQPINGLKLYTTLATVDYLMIWMAFEDENPECMLPYFHLRIINKRTGHFEIIAMICFEMRRWILNR</sequence>
<keyword evidence="2" id="KW-1185">Reference proteome</keyword>
<dbReference type="EMBL" id="AUPC02000287">
    <property type="protein sequence ID" value="POG62815.1"/>
    <property type="molecule type" value="Genomic_DNA"/>
</dbReference>
<proteinExistence type="predicted"/>
<protein>
    <submittedName>
        <fullName evidence="1">Uncharacterized protein</fullName>
    </submittedName>
</protein>
<comment type="caution">
    <text evidence="1">The sequence shown here is derived from an EMBL/GenBank/DDBJ whole genome shotgun (WGS) entry which is preliminary data.</text>
</comment>
<gene>
    <name evidence="1" type="ORF">GLOIN_2v1784832</name>
</gene>